<dbReference type="Proteomes" id="UP000547879">
    <property type="component" value="Unassembled WGS sequence"/>
</dbReference>
<evidence type="ECO:0000313" key="4">
    <source>
        <dbReference type="EMBL" id="MBB6165117.1"/>
    </source>
</evidence>
<dbReference type="EMBL" id="JACHEG010000008">
    <property type="protein sequence ID" value="MBB6165117.1"/>
    <property type="molecule type" value="Genomic_DNA"/>
</dbReference>
<gene>
    <name evidence="4" type="ORF">HNQ72_004963</name>
</gene>
<dbReference type="InterPro" id="IPR008258">
    <property type="entry name" value="Transglycosylase_SLT_dom_1"/>
</dbReference>
<comment type="similarity">
    <text evidence="1">Belongs to the transglycosylase Slt family.</text>
</comment>
<dbReference type="Pfam" id="PF01464">
    <property type="entry name" value="SLT"/>
    <property type="match status" value="1"/>
</dbReference>
<evidence type="ECO:0000313" key="5">
    <source>
        <dbReference type="Proteomes" id="UP000547879"/>
    </source>
</evidence>
<dbReference type="Gene3D" id="1.10.530.10">
    <property type="match status" value="1"/>
</dbReference>
<accession>A0A7X0D249</accession>
<dbReference type="SUPFAM" id="SSF53955">
    <property type="entry name" value="Lysozyme-like"/>
    <property type="match status" value="1"/>
</dbReference>
<comment type="caution">
    <text evidence="4">The sequence shown here is derived from an EMBL/GenBank/DDBJ whole genome shotgun (WGS) entry which is preliminary data.</text>
</comment>
<name>A0A7X0D249_9HYPH</name>
<dbReference type="InterPro" id="IPR023346">
    <property type="entry name" value="Lysozyme-like_dom_sf"/>
</dbReference>
<dbReference type="CDD" id="cd00254">
    <property type="entry name" value="LT-like"/>
    <property type="match status" value="1"/>
</dbReference>
<reference evidence="4 5" key="1">
    <citation type="submission" date="2020-08" db="EMBL/GenBank/DDBJ databases">
        <title>Genomic Encyclopedia of Type Strains, Phase IV (KMG-IV): sequencing the most valuable type-strain genomes for metagenomic binning, comparative biology and taxonomic classification.</title>
        <authorList>
            <person name="Goeker M."/>
        </authorList>
    </citation>
    <scope>NUCLEOTIDE SEQUENCE [LARGE SCALE GENOMIC DNA]</scope>
    <source>
        <strain evidence="4 5">DSM 100734</strain>
    </source>
</reference>
<comment type="similarity">
    <text evidence="2">Belongs to the virb1 family.</text>
</comment>
<sequence>MGKTHRGSGARVIVIASVAILESLHPSIAQEVAKTQIIPNISSEDSSSAHGDLAHNFTERRLGNKGPVAEFTIGSDGVAKESELSEAVRINTDNQNHFDAFSDEARTQAAAIDAPTDPEISHQFDSINGLVSTDFSGQEVSVARCGPSPLDPEAVRSLVATTAKAQGVDETFAVAIAWAESDFDRSRNSPKGARGPMQLMPATARRFGVTDVCDPAQNIAGGIRYLRVLLDQFKNPLLAAAAYNSGEQRIYEYGGVPPFAETVGYVAKVVNFQMGLPMPARGRKAPSSNSTAPLITSSRGVIAVRKTAGFGGGVMHF</sequence>
<organism evidence="4 5">
    <name type="scientific">Rhizobium wenxiniae</name>
    <dbReference type="NCBI Taxonomy" id="1737357"/>
    <lineage>
        <taxon>Bacteria</taxon>
        <taxon>Pseudomonadati</taxon>
        <taxon>Pseudomonadota</taxon>
        <taxon>Alphaproteobacteria</taxon>
        <taxon>Hyphomicrobiales</taxon>
        <taxon>Rhizobiaceae</taxon>
        <taxon>Rhizobium/Agrobacterium group</taxon>
        <taxon>Rhizobium</taxon>
    </lineage>
</organism>
<dbReference type="AlphaFoldDB" id="A0A7X0D249"/>
<proteinExistence type="inferred from homology"/>
<protein>
    <recommendedName>
        <fullName evidence="3">Transglycosylase SLT domain-containing protein</fullName>
    </recommendedName>
</protein>
<dbReference type="RefSeq" id="WP_244654533.1">
    <property type="nucleotide sequence ID" value="NZ_BMHW01000009.1"/>
</dbReference>
<evidence type="ECO:0000256" key="1">
    <source>
        <dbReference type="ARBA" id="ARBA00007734"/>
    </source>
</evidence>
<dbReference type="PANTHER" id="PTHR37423:SF2">
    <property type="entry name" value="MEMBRANE-BOUND LYTIC MUREIN TRANSGLYCOSYLASE C"/>
    <property type="match status" value="1"/>
</dbReference>
<evidence type="ECO:0000259" key="3">
    <source>
        <dbReference type="Pfam" id="PF01464"/>
    </source>
</evidence>
<evidence type="ECO:0000256" key="2">
    <source>
        <dbReference type="ARBA" id="ARBA00009387"/>
    </source>
</evidence>
<feature type="domain" description="Transglycosylase SLT" evidence="3">
    <location>
        <begin position="160"/>
        <end position="252"/>
    </location>
</feature>
<dbReference type="PANTHER" id="PTHR37423">
    <property type="entry name" value="SOLUBLE LYTIC MUREIN TRANSGLYCOSYLASE-RELATED"/>
    <property type="match status" value="1"/>
</dbReference>
<keyword evidence="5" id="KW-1185">Reference proteome</keyword>